<evidence type="ECO:0000256" key="5">
    <source>
        <dbReference type="ARBA" id="ARBA00023242"/>
    </source>
</evidence>
<comment type="subcellular location">
    <subcellularLocation>
        <location evidence="1">Nucleus</location>
    </subcellularLocation>
</comment>
<evidence type="ECO:0000313" key="7">
    <source>
        <dbReference type="EMBL" id="KAF5332358.1"/>
    </source>
</evidence>
<dbReference type="PANTHER" id="PTHR46481:SF10">
    <property type="entry name" value="ZINC FINGER BED DOMAIN-CONTAINING PROTEIN 39"/>
    <property type="match status" value="1"/>
</dbReference>
<organism evidence="7 8">
    <name type="scientific">Tetrapyrgos nigripes</name>
    <dbReference type="NCBI Taxonomy" id="182062"/>
    <lineage>
        <taxon>Eukaryota</taxon>
        <taxon>Fungi</taxon>
        <taxon>Dikarya</taxon>
        <taxon>Basidiomycota</taxon>
        <taxon>Agaricomycotina</taxon>
        <taxon>Agaricomycetes</taxon>
        <taxon>Agaricomycetidae</taxon>
        <taxon>Agaricales</taxon>
        <taxon>Marasmiineae</taxon>
        <taxon>Marasmiaceae</taxon>
        <taxon>Tetrapyrgos</taxon>
    </lineage>
</organism>
<comment type="caution">
    <text evidence="7">The sequence shown here is derived from an EMBL/GenBank/DDBJ whole genome shotgun (WGS) entry which is preliminary data.</text>
</comment>
<dbReference type="InterPro" id="IPR052035">
    <property type="entry name" value="ZnF_BED_domain_contain"/>
</dbReference>
<reference evidence="7 8" key="1">
    <citation type="journal article" date="2020" name="ISME J.">
        <title>Uncovering the hidden diversity of litter-decomposition mechanisms in mushroom-forming fungi.</title>
        <authorList>
            <person name="Floudas D."/>
            <person name="Bentzer J."/>
            <person name="Ahren D."/>
            <person name="Johansson T."/>
            <person name="Persson P."/>
            <person name="Tunlid A."/>
        </authorList>
    </citation>
    <scope>NUCLEOTIDE SEQUENCE [LARGE SCALE GENOMIC DNA]</scope>
    <source>
        <strain evidence="7 8">CBS 291.85</strain>
    </source>
</reference>
<dbReference type="InterPro" id="IPR012337">
    <property type="entry name" value="RNaseH-like_sf"/>
</dbReference>
<evidence type="ECO:0000256" key="6">
    <source>
        <dbReference type="SAM" id="MobiDB-lite"/>
    </source>
</evidence>
<sequence>MYTPVLESLDNIIAHLDVILSFCKNHDNCALGPDGKLPDASLIAWDYDPDPTVVPPGSQTSSSPTSTSQTIRNTFDVLTSRGHAQATTVAGQCKSARTCCPTQKMLENNTSSTNSKRKASPSSECHPPARKVAKNQNQNKCSDDATDLDISDVDMDTLDKSETDDESEVQVLDYDTMKLLNAGDIFVAALSKASHTWDVYLIFEKAECTNPDTNVTQSGHICGICRKKQLPAKTCFMTGSVTSLCKHIAQQTTLDSVVVKQPTVEFSIAGLRDYIVELVVIKDKILQCAESVTNIIKAKIAGVPGKVSTTFDLWTSDPCNPYMSITAHYIWAPEDHPNDWTLQCEQLEFAPFFGHHSGANQAAVLTKAFEKFGIDRNKLGWQTADNASNNDTTMQNIAGVLNKANEGSELDSDDPEFWNASEQRIWCMEHCVHLGAGAFTKGITLTSSVIVPDPEQPEDNRNEDLSQVDEFAPGDVVGKFLALIRQIHASPQAHAYFKKCCISTNNQPLELKLWIRTWWASLHDALDRVIVLEKSWTLVEDNSRHPTLSKTIPTLEYMRSMWVAMSENTCFLPVKSALLKGIENIDKWYNKVDDSPAYFITLVLNPTIKLAYVMGKWHSDWVEAGMAALEHEASDL</sequence>
<dbReference type="EMBL" id="JAACJM010000310">
    <property type="protein sequence ID" value="KAF5332358.1"/>
    <property type="molecule type" value="Genomic_DNA"/>
</dbReference>
<feature type="compositionally biased region" description="Low complexity" evidence="6">
    <location>
        <begin position="55"/>
        <end position="69"/>
    </location>
</feature>
<protein>
    <submittedName>
        <fullName evidence="7">Uncharacterized protein</fullName>
    </submittedName>
</protein>
<keyword evidence="2" id="KW-0479">Metal-binding</keyword>
<evidence type="ECO:0000313" key="8">
    <source>
        <dbReference type="Proteomes" id="UP000559256"/>
    </source>
</evidence>
<keyword evidence="4" id="KW-0862">Zinc</keyword>
<keyword evidence="8" id="KW-1185">Reference proteome</keyword>
<dbReference type="GO" id="GO:0008270">
    <property type="term" value="F:zinc ion binding"/>
    <property type="evidence" value="ECO:0007669"/>
    <property type="project" value="UniProtKB-KW"/>
</dbReference>
<dbReference type="PANTHER" id="PTHR46481">
    <property type="entry name" value="ZINC FINGER BED DOMAIN-CONTAINING PROTEIN 4"/>
    <property type="match status" value="1"/>
</dbReference>
<feature type="compositionally biased region" description="Polar residues" evidence="6">
    <location>
        <begin position="105"/>
        <end position="114"/>
    </location>
</feature>
<evidence type="ECO:0000256" key="3">
    <source>
        <dbReference type="ARBA" id="ARBA00022771"/>
    </source>
</evidence>
<evidence type="ECO:0000256" key="4">
    <source>
        <dbReference type="ARBA" id="ARBA00022833"/>
    </source>
</evidence>
<dbReference type="OrthoDB" id="3058553at2759"/>
<name>A0A8H5BZT2_9AGAR</name>
<feature type="region of interest" description="Disordered" evidence="6">
    <location>
        <begin position="50"/>
        <end position="69"/>
    </location>
</feature>
<dbReference type="Proteomes" id="UP000559256">
    <property type="component" value="Unassembled WGS sequence"/>
</dbReference>
<accession>A0A8H5BZT2</accession>
<keyword evidence="5" id="KW-0539">Nucleus</keyword>
<gene>
    <name evidence="7" type="ORF">D9758_016940</name>
</gene>
<evidence type="ECO:0000256" key="1">
    <source>
        <dbReference type="ARBA" id="ARBA00004123"/>
    </source>
</evidence>
<dbReference type="GO" id="GO:0005634">
    <property type="term" value="C:nucleus"/>
    <property type="evidence" value="ECO:0007669"/>
    <property type="project" value="UniProtKB-SubCell"/>
</dbReference>
<dbReference type="SUPFAM" id="SSF53098">
    <property type="entry name" value="Ribonuclease H-like"/>
    <property type="match status" value="1"/>
</dbReference>
<keyword evidence="3" id="KW-0863">Zinc-finger</keyword>
<dbReference type="AlphaFoldDB" id="A0A8H5BZT2"/>
<evidence type="ECO:0000256" key="2">
    <source>
        <dbReference type="ARBA" id="ARBA00022723"/>
    </source>
</evidence>
<proteinExistence type="predicted"/>
<feature type="region of interest" description="Disordered" evidence="6">
    <location>
        <begin position="104"/>
        <end position="148"/>
    </location>
</feature>